<comment type="caution">
    <text evidence="2">The sequence shown here is derived from an EMBL/GenBank/DDBJ whole genome shotgun (WGS) entry which is preliminary data.</text>
</comment>
<gene>
    <name evidence="2" type="ORF">PG991_000108</name>
</gene>
<organism evidence="2 3">
    <name type="scientific">Apiospora marii</name>
    <dbReference type="NCBI Taxonomy" id="335849"/>
    <lineage>
        <taxon>Eukaryota</taxon>
        <taxon>Fungi</taxon>
        <taxon>Dikarya</taxon>
        <taxon>Ascomycota</taxon>
        <taxon>Pezizomycotina</taxon>
        <taxon>Sordariomycetes</taxon>
        <taxon>Xylariomycetidae</taxon>
        <taxon>Amphisphaeriales</taxon>
        <taxon>Apiosporaceae</taxon>
        <taxon>Apiospora</taxon>
    </lineage>
</organism>
<proteinExistence type="predicted"/>
<dbReference type="EMBL" id="JAQQWI010000001">
    <property type="protein sequence ID" value="KAK8040320.1"/>
    <property type="molecule type" value="Genomic_DNA"/>
</dbReference>
<evidence type="ECO:0000313" key="3">
    <source>
        <dbReference type="Proteomes" id="UP001396898"/>
    </source>
</evidence>
<sequence length="214" mass="22159">MEQRVALRLEPVHRVLQPLELGMDLIVQRREPRRVLVPVRGPYAGVSLEHGREEHAGAGNVRQQGPHDGGPRPPGRPAEAAGAAVEPGDGVAVLAHAGLGEVVEGRIRGRAPGVDGEQGVVDDQPVDRGPDGPGLDGGEEGVEVLLGVFLGDAGGPDAVGKAVQHDDQGVGLLFGQDGAEHLRSLDEQLAVVDYLPACAADCVDGAVHVGRFRG</sequence>
<accession>A0ABR1T169</accession>
<evidence type="ECO:0000313" key="2">
    <source>
        <dbReference type="EMBL" id="KAK8040320.1"/>
    </source>
</evidence>
<evidence type="ECO:0000256" key="1">
    <source>
        <dbReference type="SAM" id="MobiDB-lite"/>
    </source>
</evidence>
<name>A0ABR1T169_9PEZI</name>
<feature type="region of interest" description="Disordered" evidence="1">
    <location>
        <begin position="55"/>
        <end position="85"/>
    </location>
</feature>
<keyword evidence="3" id="KW-1185">Reference proteome</keyword>
<protein>
    <submittedName>
        <fullName evidence="2">Uncharacterized protein</fullName>
    </submittedName>
</protein>
<reference evidence="2 3" key="1">
    <citation type="submission" date="2023-01" db="EMBL/GenBank/DDBJ databases">
        <title>Analysis of 21 Apiospora genomes using comparative genomics revels a genus with tremendous synthesis potential of carbohydrate active enzymes and secondary metabolites.</title>
        <authorList>
            <person name="Sorensen T."/>
        </authorList>
    </citation>
    <scope>NUCLEOTIDE SEQUENCE [LARGE SCALE GENOMIC DNA]</scope>
    <source>
        <strain evidence="2 3">CBS 20057</strain>
    </source>
</reference>
<dbReference type="Proteomes" id="UP001396898">
    <property type="component" value="Unassembled WGS sequence"/>
</dbReference>